<dbReference type="PROSITE" id="PS50112">
    <property type="entry name" value="PAS"/>
    <property type="match status" value="1"/>
</dbReference>
<dbReference type="Pfam" id="PF13426">
    <property type="entry name" value="PAS_9"/>
    <property type="match status" value="1"/>
</dbReference>
<evidence type="ECO:0000256" key="1">
    <source>
        <dbReference type="ARBA" id="ARBA00004370"/>
    </source>
</evidence>
<accession>F9ZY04</accession>
<keyword evidence="8" id="KW-0472">Membrane</keyword>
<dbReference type="NCBIfam" id="TIGR00229">
    <property type="entry name" value="sensory_box"/>
    <property type="match status" value="1"/>
</dbReference>
<dbReference type="InterPro" id="IPR029151">
    <property type="entry name" value="Sensor-like_sf"/>
</dbReference>
<dbReference type="OrthoDB" id="9810730at2"/>
<reference evidence="12" key="3">
    <citation type="submission" date="2011-05" db="EMBL/GenBank/DDBJ databases">
        <title>Complete sequence of Methylomonas methanica MC09.</title>
        <authorList>
            <consortium name="US DOE Joint Genome Institute"/>
            <person name="Lucas S."/>
            <person name="Han J."/>
            <person name="Lapidus A."/>
            <person name="Cheng J.-F."/>
            <person name="Goodwin L."/>
            <person name="Pitluck S."/>
            <person name="Peters L."/>
            <person name="Mikhailova N."/>
            <person name="Teshima H."/>
            <person name="Han C."/>
            <person name="Tapia R."/>
            <person name="Land M."/>
            <person name="Hauser L."/>
            <person name="Kyrpides N."/>
            <person name="Ivanova N."/>
            <person name="Pagani I."/>
            <person name="Stein L."/>
            <person name="Woyke T."/>
        </authorList>
    </citation>
    <scope>NUCLEOTIDE SEQUENCE [LARGE SCALE GENOMIC DNA]</scope>
    <source>
        <strain evidence="12">MC09</strain>
    </source>
</reference>
<feature type="transmembrane region" description="Helical" evidence="8">
    <location>
        <begin position="20"/>
        <end position="38"/>
    </location>
</feature>
<dbReference type="InterPro" id="IPR000014">
    <property type="entry name" value="PAS"/>
</dbReference>
<keyword evidence="5" id="KW-0418">Kinase</keyword>
<evidence type="ECO:0000256" key="3">
    <source>
        <dbReference type="ARBA" id="ARBA00022679"/>
    </source>
</evidence>
<keyword evidence="3" id="KW-0808">Transferase</keyword>
<dbReference type="SMART" id="SM00091">
    <property type="entry name" value="PAS"/>
    <property type="match status" value="1"/>
</dbReference>
<dbReference type="InterPro" id="IPR001610">
    <property type="entry name" value="PAC"/>
</dbReference>
<keyword evidence="6" id="KW-0067">ATP-binding</keyword>
<evidence type="ECO:0000313" key="11">
    <source>
        <dbReference type="EMBL" id="AEF98583.1"/>
    </source>
</evidence>
<dbReference type="GO" id="GO:0016301">
    <property type="term" value="F:kinase activity"/>
    <property type="evidence" value="ECO:0007669"/>
    <property type="project" value="UniProtKB-KW"/>
</dbReference>
<reference key="2">
    <citation type="submission" date="2011-05" db="EMBL/GenBank/DDBJ databases">
        <title>Complete genome sequence of the aerobic marine methanotroph Methylomonas methanica MC09.</title>
        <authorList>
            <person name="Boden R."/>
            <person name="Cunliffe M."/>
            <person name="Scanlan J."/>
            <person name="Moussard H."/>
            <person name="Kits K.D."/>
            <person name="Klotz M."/>
            <person name="Jetten M."/>
            <person name="Vuilleumier S."/>
            <person name="Han J."/>
            <person name="Peters L."/>
            <person name="Mikhailova N."/>
            <person name="Teshima H."/>
            <person name="Tapia R."/>
            <person name="Kyrpides N."/>
            <person name="Ivanova N."/>
            <person name="Pagani I."/>
            <person name="Cheng J.-F."/>
            <person name="Goodwin L."/>
            <person name="Han C."/>
            <person name="Hauser L."/>
            <person name="Land M."/>
            <person name="Lapidus A."/>
            <person name="Lucas S."/>
            <person name="Pitluck S."/>
            <person name="Woyke T."/>
            <person name="Stein L.Y."/>
            <person name="Murrell C."/>
        </authorList>
    </citation>
    <scope>NUCLEOTIDE SEQUENCE</scope>
    <source>
        <strain>MC09</strain>
    </source>
</reference>
<keyword evidence="2" id="KW-0597">Phosphoprotein</keyword>
<dbReference type="STRING" id="857087.Metme_0133"/>
<evidence type="ECO:0000256" key="5">
    <source>
        <dbReference type="ARBA" id="ARBA00022777"/>
    </source>
</evidence>
<dbReference type="SUPFAM" id="SSF103190">
    <property type="entry name" value="Sensory domain-like"/>
    <property type="match status" value="2"/>
</dbReference>
<dbReference type="CDD" id="cd00130">
    <property type="entry name" value="PAS"/>
    <property type="match status" value="1"/>
</dbReference>
<dbReference type="Pfam" id="PF21623">
    <property type="entry name" value="HK_sensor_dom_bact"/>
    <property type="match status" value="1"/>
</dbReference>
<evidence type="ECO:0000259" key="9">
    <source>
        <dbReference type="PROSITE" id="PS50112"/>
    </source>
</evidence>
<dbReference type="AlphaFoldDB" id="F9ZY04"/>
<name>F9ZY04_METMM</name>
<dbReference type="SUPFAM" id="SSF55781">
    <property type="entry name" value="GAF domain-like"/>
    <property type="match status" value="1"/>
</dbReference>
<evidence type="ECO:0000256" key="7">
    <source>
        <dbReference type="ARBA" id="ARBA00023012"/>
    </source>
</evidence>
<dbReference type="SMART" id="SM00086">
    <property type="entry name" value="PAC"/>
    <property type="match status" value="1"/>
</dbReference>
<dbReference type="CDD" id="cd18773">
    <property type="entry name" value="PDC1_HK_sensor"/>
    <property type="match status" value="1"/>
</dbReference>
<keyword evidence="7" id="KW-0902">Two-component regulatory system</keyword>
<dbReference type="PANTHER" id="PTHR44757">
    <property type="entry name" value="DIGUANYLATE CYCLASE DGCP"/>
    <property type="match status" value="1"/>
</dbReference>
<dbReference type="InterPro" id="IPR000700">
    <property type="entry name" value="PAS-assoc_C"/>
</dbReference>
<gene>
    <name evidence="11" type="ordered locus">Metme_0133</name>
</gene>
<dbReference type="InterPro" id="IPR035965">
    <property type="entry name" value="PAS-like_dom_sf"/>
</dbReference>
<proteinExistence type="predicted"/>
<evidence type="ECO:0000256" key="8">
    <source>
        <dbReference type="SAM" id="Phobius"/>
    </source>
</evidence>
<dbReference type="PROSITE" id="PS50113">
    <property type="entry name" value="PAC"/>
    <property type="match status" value="1"/>
</dbReference>
<evidence type="ECO:0000256" key="4">
    <source>
        <dbReference type="ARBA" id="ARBA00022741"/>
    </source>
</evidence>
<dbReference type="PANTHER" id="PTHR44757:SF2">
    <property type="entry name" value="BIOFILM ARCHITECTURE MAINTENANCE PROTEIN MBAA"/>
    <property type="match status" value="1"/>
</dbReference>
<dbReference type="RefSeq" id="WP_013816856.1">
    <property type="nucleotide sequence ID" value="NC_015572.1"/>
</dbReference>
<protein>
    <submittedName>
        <fullName evidence="11">Putative PAS/PAC sensor protein</fullName>
    </submittedName>
</protein>
<dbReference type="EMBL" id="CP002738">
    <property type="protein sequence ID" value="AEF98583.1"/>
    <property type="molecule type" value="Genomic_DNA"/>
</dbReference>
<dbReference type="Pfam" id="PF13185">
    <property type="entry name" value="GAF_2"/>
    <property type="match status" value="1"/>
</dbReference>
<dbReference type="InterPro" id="IPR029016">
    <property type="entry name" value="GAF-like_dom_sf"/>
</dbReference>
<reference evidence="11 12" key="1">
    <citation type="journal article" date="2011" name="J. Bacteriol.">
        <title>Complete Genome Sequence of the Aerobic Marine Methanotroph Methylomonas methanica MC09.</title>
        <authorList>
            <person name="Boden R."/>
            <person name="Cunliffe M."/>
            <person name="Scanlan J."/>
            <person name="Moussard H."/>
            <person name="Kits K.D."/>
            <person name="Klotz M.G."/>
            <person name="Jetten M.S."/>
            <person name="Vuilleumier S."/>
            <person name="Han J."/>
            <person name="Peters L."/>
            <person name="Mikhailova N."/>
            <person name="Teshima H."/>
            <person name="Tapia R."/>
            <person name="Kyrpides N."/>
            <person name="Ivanova N."/>
            <person name="Pagani I."/>
            <person name="Cheng J.F."/>
            <person name="Goodwin L."/>
            <person name="Han C."/>
            <person name="Hauser L."/>
            <person name="Land M.L."/>
            <person name="Lapidus A."/>
            <person name="Lucas S."/>
            <person name="Pitluck S."/>
            <person name="Woyke T."/>
            <person name="Stein L."/>
            <person name="Murrell J.C."/>
        </authorList>
    </citation>
    <scope>NUCLEOTIDE SEQUENCE [LARGE SCALE GENOMIC DNA]</scope>
    <source>
        <strain evidence="11 12">MC09</strain>
    </source>
</reference>
<evidence type="ECO:0000256" key="2">
    <source>
        <dbReference type="ARBA" id="ARBA00022553"/>
    </source>
</evidence>
<dbReference type="KEGG" id="mmt:Metme_0133"/>
<comment type="subcellular location">
    <subcellularLocation>
        <location evidence="1">Membrane</location>
    </subcellularLocation>
</comment>
<dbReference type="InterPro" id="IPR052155">
    <property type="entry name" value="Biofilm_reg_signaling"/>
</dbReference>
<dbReference type="HOGENOM" id="CLU_396814_0_0_6"/>
<evidence type="ECO:0000259" key="10">
    <source>
        <dbReference type="PROSITE" id="PS50113"/>
    </source>
</evidence>
<keyword evidence="8" id="KW-1133">Transmembrane helix</keyword>
<evidence type="ECO:0000256" key="6">
    <source>
        <dbReference type="ARBA" id="ARBA00022840"/>
    </source>
</evidence>
<dbReference type="InterPro" id="IPR003018">
    <property type="entry name" value="GAF"/>
</dbReference>
<dbReference type="Gene3D" id="3.30.450.20">
    <property type="entry name" value="PAS domain"/>
    <property type="match status" value="3"/>
</dbReference>
<dbReference type="SUPFAM" id="SSF55785">
    <property type="entry name" value="PYP-like sensor domain (PAS domain)"/>
    <property type="match status" value="1"/>
</dbReference>
<evidence type="ECO:0000313" key="12">
    <source>
        <dbReference type="Proteomes" id="UP000008888"/>
    </source>
</evidence>
<dbReference type="InterPro" id="IPR048760">
    <property type="entry name" value="VP0354-like_sensor_dom"/>
</dbReference>
<keyword evidence="12" id="KW-1185">Reference proteome</keyword>
<dbReference type="eggNOG" id="COG4191">
    <property type="taxonomic scope" value="Bacteria"/>
</dbReference>
<keyword evidence="8" id="KW-0812">Transmembrane</keyword>
<keyword evidence="4" id="KW-0547">Nucleotide-binding</keyword>
<dbReference type="GO" id="GO:0005524">
    <property type="term" value="F:ATP binding"/>
    <property type="evidence" value="ECO:0007669"/>
    <property type="project" value="UniProtKB-KW"/>
</dbReference>
<dbReference type="GO" id="GO:0000160">
    <property type="term" value="P:phosphorelay signal transduction system"/>
    <property type="evidence" value="ECO:0007669"/>
    <property type="project" value="UniProtKB-KW"/>
</dbReference>
<dbReference type="eggNOG" id="COG2203">
    <property type="taxonomic scope" value="Bacteria"/>
</dbReference>
<feature type="domain" description="PAC" evidence="10">
    <location>
        <begin position="465"/>
        <end position="517"/>
    </location>
</feature>
<feature type="domain" description="PAS" evidence="9">
    <location>
        <begin position="391"/>
        <end position="436"/>
    </location>
</feature>
<dbReference type="Gene3D" id="3.30.450.40">
    <property type="match status" value="1"/>
</dbReference>
<organism evidence="11 12">
    <name type="scientific">Methylomonas methanica (strain DSM 25384 / MC09)</name>
    <dbReference type="NCBI Taxonomy" id="857087"/>
    <lineage>
        <taxon>Bacteria</taxon>
        <taxon>Pseudomonadati</taxon>
        <taxon>Pseudomonadota</taxon>
        <taxon>Gammaproteobacteria</taxon>
        <taxon>Methylococcales</taxon>
        <taxon>Methylococcaceae</taxon>
        <taxon>Methylomonas</taxon>
    </lineage>
</organism>
<dbReference type="GO" id="GO:0016020">
    <property type="term" value="C:membrane"/>
    <property type="evidence" value="ECO:0007669"/>
    <property type="project" value="UniProtKB-SubCell"/>
</dbReference>
<dbReference type="Proteomes" id="UP000008888">
    <property type="component" value="Chromosome"/>
</dbReference>
<sequence length="694" mass="77895">MEKVINLTPKLSRPILRQFLKAYLFLALLTCVGAYYFYHSIQERFSNRNKALESISVELKRDAIRTVLQEINRDIRLLTNHYQLKRILEHPSTEALHDFELDLLNLSAATKSYDQIRWIDESGHERVRINYNNGKPAQTPEAELQDKSNRYYFRETHKLSAGEIYVSPLDLNIEHSNLEFPHKPMLRIAAPIFDSLGRRRGIVVLNYFGADLLARFERAGTEIAGRSMLLNPQGFWLNSPLPDKNRGSMFTPTTPGFSTQYPVIWERIKQTDHGQFENEQGVWTFSTAYPNPSDNTPQSGVADANTWKIVSLLPHKTLYGNRALLKPILASLMTLLLIEAIACWKLAGNRQFRKQLQLELLQSNQDLQKLIAERTSQLKADTVLREQAEKQLHLFTAAFKAAANAIVIIDSDSIIQWANPAFTALTGFPLENAIGKPPKDLIRCGLRSKAFYQALSISILSKRVWRGEIGNKHKDGYLYTESLTITPIFNRGEDATHFIAIIENISDRKQAEARVTNLARVHTMLSNINQAIVHIREIEALLKEVCRIAIDDGGFSMAWIGLPDASGKTLIPAIFAGIDGETLEQLNNLSTPGNQNTYPANAAFLQACSVGSNDIEQDPRTQAWRHKALALGYRSVLALPIKVKGRVYAVCSLYGGTPDAFSNQEIKLLNDMADNIAFALETSQTGVNGEHGSG</sequence>